<dbReference type="Pfam" id="PF15575">
    <property type="entry name" value="Imm49"/>
    <property type="match status" value="2"/>
</dbReference>
<proteinExistence type="predicted"/>
<gene>
    <name evidence="1" type="ORF">OG327_00685</name>
</gene>
<dbReference type="EMBL" id="CP108264">
    <property type="protein sequence ID" value="WTU71966.1"/>
    <property type="molecule type" value="Genomic_DNA"/>
</dbReference>
<sequence>MIERGFQREAAVRIERHQVRESALDAALEGFADRIEGDVHRMGDDPMPEHGWGRVSDAFLDYVAARSVRGPELLGGKDCRLAFTSAATAAIGAMALDAGRGDRAHVHIAYTGSGFDYEDDARVGADRSASPRTWLRAFHLHCISGVQEEHLLIDAAPTLRGNEERADVVLVHALMACVFGRVEGRDPAEAARGTSSAERLAAIDSMCAALGAGTDLPDHRATLATLRALAAGDRPAFERALAAQLDLHRERHSAGPLPAPRTLLPLDAIALAALASWGAGWHDPVDSAYLPPALVRCFRAGAPRVRTYGRDKRADAVAALAAGPLTVDRPPRPLDAGRQAPAAPAAYDDHVRQLADRFRDPGPAPDQGADCLLELVTWQLRRFRARAAEDPQGGDARQREALLLAVEAGTAAVRLIRAEPGAELDVTFGGTTRRLTAGRTAALSPHTWQTLTSLALITGDRELLAGCVLTEPGIFGSGVTVTAAYGQALHDYLRGADPGPAVERALTAITPLRDTTFTVPPVVLLSQLVEGDREGFALALADALEEHREHYSVGTLTQDVEASLSLDVLALVCLVRRMGWSVPVVSPYLPEALVTSNSLVSGPLS</sequence>
<accession>A0AAU2JJK1</accession>
<organism evidence="1">
    <name type="scientific">Streptomyces sp. NBC_00049</name>
    <dbReference type="NCBI Taxonomy" id="2903617"/>
    <lineage>
        <taxon>Bacteria</taxon>
        <taxon>Bacillati</taxon>
        <taxon>Actinomycetota</taxon>
        <taxon>Actinomycetes</taxon>
        <taxon>Kitasatosporales</taxon>
        <taxon>Streptomycetaceae</taxon>
        <taxon>Streptomyces</taxon>
    </lineage>
</organism>
<reference evidence="1" key="1">
    <citation type="submission" date="2022-10" db="EMBL/GenBank/DDBJ databases">
        <title>The complete genomes of actinobacterial strains from the NBC collection.</title>
        <authorList>
            <person name="Joergensen T.S."/>
            <person name="Alvarez Arevalo M."/>
            <person name="Sterndorff E.B."/>
            <person name="Faurdal D."/>
            <person name="Vuksanovic O."/>
            <person name="Mourched A.-S."/>
            <person name="Charusanti P."/>
            <person name="Shaw S."/>
            <person name="Blin K."/>
            <person name="Weber T."/>
        </authorList>
    </citation>
    <scope>NUCLEOTIDE SEQUENCE</scope>
    <source>
        <strain evidence="1">NBC_00049</strain>
    </source>
</reference>
<dbReference type="InterPro" id="IPR029074">
    <property type="entry name" value="Imm49"/>
</dbReference>
<name>A0AAU2JJK1_9ACTN</name>
<protein>
    <submittedName>
        <fullName evidence="1">Immunity 49 family protein</fullName>
    </submittedName>
</protein>
<evidence type="ECO:0000313" key="1">
    <source>
        <dbReference type="EMBL" id="WTU71966.1"/>
    </source>
</evidence>
<dbReference type="AlphaFoldDB" id="A0AAU2JJK1"/>